<evidence type="ECO:0000256" key="1">
    <source>
        <dbReference type="SAM" id="SignalP"/>
    </source>
</evidence>
<dbReference type="PROSITE" id="PS51257">
    <property type="entry name" value="PROKAR_LIPOPROTEIN"/>
    <property type="match status" value="1"/>
</dbReference>
<feature type="signal peptide" evidence="1">
    <location>
        <begin position="1"/>
        <end position="22"/>
    </location>
</feature>
<gene>
    <name evidence="2" type="ORF">O0Q50_13120</name>
</gene>
<name>A0AAX6N8I6_PRIAR</name>
<reference evidence="2" key="2">
    <citation type="submission" date="2022-12" db="EMBL/GenBank/DDBJ databases">
        <authorList>
            <person name="Dechsakulwatana C."/>
            <person name="Rungsihiranrut A."/>
            <person name="Muangchinda C."/>
            <person name="Ningthoujam R."/>
            <person name="Klankeo P."/>
            <person name="Pinyakong O."/>
        </authorList>
    </citation>
    <scope>NUCLEOTIDE SEQUENCE</scope>
    <source>
        <strain evidence="2">TL01-2</strain>
    </source>
</reference>
<dbReference type="EMBL" id="JAPTGD010000001">
    <property type="protein sequence ID" value="MDU9692109.1"/>
    <property type="molecule type" value="Genomic_DNA"/>
</dbReference>
<sequence length="151" mass="17247">MNKVAVTSLLLFFLLVSCNQEKVNVSTPNDEQVPVSGSIVVNDKEYEMRVGEYEWNGDDGAHITKTDSYSPKEVAKEFDDLTLEKDTKVKILLKNNPKLTVYQLNQNNQKEKITIKNNYIEVSSKSGYYLYEVSGKWPHGKATYLFDVNVK</sequence>
<dbReference type="RefSeq" id="WP_316910294.1">
    <property type="nucleotide sequence ID" value="NZ_JAPTGD010000001.1"/>
</dbReference>
<dbReference type="AlphaFoldDB" id="A0AAX6N8I6"/>
<evidence type="ECO:0008006" key="4">
    <source>
        <dbReference type="Google" id="ProtNLM"/>
    </source>
</evidence>
<proteinExistence type="predicted"/>
<keyword evidence="1" id="KW-0732">Signal</keyword>
<evidence type="ECO:0000313" key="2">
    <source>
        <dbReference type="EMBL" id="MDU9692109.1"/>
    </source>
</evidence>
<dbReference type="Proteomes" id="UP001269400">
    <property type="component" value="Unassembled WGS sequence"/>
</dbReference>
<comment type="caution">
    <text evidence="2">The sequence shown here is derived from an EMBL/GenBank/DDBJ whole genome shotgun (WGS) entry which is preliminary data.</text>
</comment>
<feature type="chain" id="PRO_5043343499" description="Lipoprotein" evidence="1">
    <location>
        <begin position="23"/>
        <end position="151"/>
    </location>
</feature>
<protein>
    <recommendedName>
        <fullName evidence="4">Lipoprotein</fullName>
    </recommendedName>
</protein>
<accession>A0AAX6N8I6</accession>
<organism evidence="2 3">
    <name type="scientific">Priestia aryabhattai</name>
    <name type="common">Bacillus aryabhattai</name>
    <dbReference type="NCBI Taxonomy" id="412384"/>
    <lineage>
        <taxon>Bacteria</taxon>
        <taxon>Bacillati</taxon>
        <taxon>Bacillota</taxon>
        <taxon>Bacilli</taxon>
        <taxon>Bacillales</taxon>
        <taxon>Bacillaceae</taxon>
        <taxon>Priestia</taxon>
    </lineage>
</organism>
<reference evidence="2" key="1">
    <citation type="journal article" date="2022" name="J Environ Chem Eng">
        <title>Biodegradation of petroleum oil using a constructed nonpathogenic and heavy metal-tolerant bacterial consortium isolated from marine sponges.</title>
        <authorList>
            <person name="Dechsakulwatana C."/>
            <person name="Rungsihiranrut A."/>
            <person name="Muangchinda C."/>
            <person name="Ningthoujam R."/>
            <person name="Klankeo P."/>
            <person name="Pinyakong O."/>
        </authorList>
    </citation>
    <scope>NUCLEOTIDE SEQUENCE</scope>
    <source>
        <strain evidence="2">TL01-2</strain>
    </source>
</reference>
<evidence type="ECO:0000313" key="3">
    <source>
        <dbReference type="Proteomes" id="UP001269400"/>
    </source>
</evidence>